<sequence length="161" mass="19154">MQQKTFIFTASEKLSNHPDFKLILEEFESYKKNSNDKEHPRPVNHIQRTTASVSYYFGRDRFDIKHKQARAEEIQHVHFREENSLWEFDDGDPKAQWDCKSNTYLIYSYFYHNNCHYYFLIDLIEKNAHNNDNAIYIASAPGYLAQAQEYKSNIINPPPPI</sequence>
<gene>
    <name evidence="1" type="ORF">F896_00673</name>
    <name evidence="2" type="ORF">Q3V53_08180</name>
</gene>
<keyword evidence="4" id="KW-1185">Reference proteome</keyword>
<dbReference type="InterPro" id="IPR020353">
    <property type="entry name" value="Toxin_YafO"/>
</dbReference>
<dbReference type="PATRIC" id="fig|1217699.3.peg.648"/>
<protein>
    <submittedName>
        <fullName evidence="2">Type II toxin-antitoxin system YafO family toxin</fullName>
    </submittedName>
</protein>
<dbReference type="RefSeq" id="WP_016162596.1">
    <property type="nucleotide sequence ID" value="NZ_JAKZGC010000019.1"/>
</dbReference>
<proteinExistence type="predicted"/>
<reference evidence="1 3" key="1">
    <citation type="submission" date="2013-03" db="EMBL/GenBank/DDBJ databases">
        <title>The Genome Sequence of Acinetobacter sp. CIP 110321.</title>
        <authorList>
            <consortium name="The Broad Institute Genome Sequencing Platform"/>
            <consortium name="The Broad Institute Genome Sequencing Center for Infectious Disease"/>
            <person name="Cerqueira G."/>
            <person name="Feldgarden M."/>
            <person name="Courvalin P."/>
            <person name="Perichon B."/>
            <person name="Grillot-Courvalin C."/>
            <person name="Clermont D."/>
            <person name="Rocha E."/>
            <person name="Yoon E.-J."/>
            <person name="Nemec A."/>
            <person name="Walker B."/>
            <person name="Young S.K."/>
            <person name="Zeng Q."/>
            <person name="Gargeya S."/>
            <person name="Fitzgerald M."/>
            <person name="Haas B."/>
            <person name="Abouelleil A."/>
            <person name="Alvarado L."/>
            <person name="Arachchi H.M."/>
            <person name="Berlin A.M."/>
            <person name="Chapman S.B."/>
            <person name="Dewar J."/>
            <person name="Goldberg J."/>
            <person name="Griggs A."/>
            <person name="Gujja S."/>
            <person name="Hansen M."/>
            <person name="Howarth C."/>
            <person name="Imamovic A."/>
            <person name="Larimer J."/>
            <person name="McCowan C."/>
            <person name="Murphy C."/>
            <person name="Neiman D."/>
            <person name="Pearson M."/>
            <person name="Priest M."/>
            <person name="Roberts A."/>
            <person name="Saif S."/>
            <person name="Shea T."/>
            <person name="Sisk P."/>
            <person name="Sykes S."/>
            <person name="Wortman J."/>
            <person name="Nusbaum C."/>
            <person name="Birren B."/>
        </authorList>
    </citation>
    <scope>NUCLEOTIDE SEQUENCE [LARGE SCALE GENOMIC DNA]</scope>
    <source>
        <strain evidence="1 3">CIP 110321</strain>
    </source>
</reference>
<dbReference type="Proteomes" id="UP001168902">
    <property type="component" value="Unassembled WGS sequence"/>
</dbReference>
<dbReference type="HOGENOM" id="CLU_1658491_0_0_6"/>
<dbReference type="EMBL" id="JAUMJH010000016">
    <property type="protein sequence ID" value="MDO3657181.1"/>
    <property type="molecule type" value="Genomic_DNA"/>
</dbReference>
<organism evidence="1 3">
    <name type="scientific">Acinetobacter genomosp. 15BJ</name>
    <dbReference type="NCBI Taxonomy" id="106651"/>
    <lineage>
        <taxon>Bacteria</taxon>
        <taxon>Pseudomonadati</taxon>
        <taxon>Pseudomonadota</taxon>
        <taxon>Gammaproteobacteria</taxon>
        <taxon>Moraxellales</taxon>
        <taxon>Moraxellaceae</taxon>
        <taxon>Acinetobacter</taxon>
    </lineage>
</organism>
<evidence type="ECO:0000313" key="3">
    <source>
        <dbReference type="Proteomes" id="UP000016203"/>
    </source>
</evidence>
<evidence type="ECO:0000313" key="1">
    <source>
        <dbReference type="EMBL" id="EOR09651.1"/>
    </source>
</evidence>
<comment type="caution">
    <text evidence="1">The sequence shown here is derived from an EMBL/GenBank/DDBJ whole genome shotgun (WGS) entry which is preliminary data.</text>
</comment>
<accession>R9BB90</accession>
<evidence type="ECO:0000313" key="2">
    <source>
        <dbReference type="EMBL" id="MDO3657181.1"/>
    </source>
</evidence>
<evidence type="ECO:0000313" key="4">
    <source>
        <dbReference type="Proteomes" id="UP001168902"/>
    </source>
</evidence>
<dbReference type="Proteomes" id="UP000016203">
    <property type="component" value="Unassembled WGS sequence"/>
</dbReference>
<dbReference type="EMBL" id="AQFL01000005">
    <property type="protein sequence ID" value="EOR09651.1"/>
    <property type="molecule type" value="Genomic_DNA"/>
</dbReference>
<dbReference type="AlphaFoldDB" id="R9BB90"/>
<dbReference type="Pfam" id="PF13957">
    <property type="entry name" value="YafO_toxin"/>
    <property type="match status" value="1"/>
</dbReference>
<name>R9BB90_9GAMM</name>
<reference evidence="2 4" key="2">
    <citation type="submission" date="2023-07" db="EMBL/GenBank/DDBJ databases">
        <title>A novel proteolytic Acinetobacter species.</title>
        <authorList>
            <person name="Nemec A."/>
            <person name="Radolfova-Krizova L."/>
        </authorList>
    </citation>
    <scope>NUCLEOTIDE SEQUENCE [LARGE SCALE GENOMIC DNA]</scope>
    <source>
        <strain evidence="2 4">NIPH 1865</strain>
    </source>
</reference>